<name>A0A0J7KCP8_LASNI</name>
<evidence type="ECO:0000313" key="3">
    <source>
        <dbReference type="Proteomes" id="UP000036403"/>
    </source>
</evidence>
<dbReference type="Proteomes" id="UP000036403">
    <property type="component" value="Unassembled WGS sequence"/>
</dbReference>
<dbReference type="AlphaFoldDB" id="A0A0J7KCP8"/>
<proteinExistence type="predicted"/>
<dbReference type="PaxDb" id="67767-A0A0J7KCP8"/>
<gene>
    <name evidence="2" type="ORF">RF55_12356</name>
</gene>
<evidence type="ECO:0000313" key="2">
    <source>
        <dbReference type="EMBL" id="KMQ88193.1"/>
    </source>
</evidence>
<comment type="caution">
    <text evidence="2">The sequence shown here is derived from an EMBL/GenBank/DDBJ whole genome shotgun (WGS) entry which is preliminary data.</text>
</comment>
<accession>A0A0J7KCP8</accession>
<reference evidence="2 3" key="1">
    <citation type="submission" date="2015-04" db="EMBL/GenBank/DDBJ databases">
        <title>Lasius niger genome sequencing.</title>
        <authorList>
            <person name="Konorov E.A."/>
            <person name="Nikitin M.A."/>
            <person name="Kirill M.V."/>
            <person name="Chang P."/>
        </authorList>
    </citation>
    <scope>NUCLEOTIDE SEQUENCE [LARGE SCALE GENOMIC DNA]</scope>
    <source>
        <tissue evidence="2">Whole</tissue>
    </source>
</reference>
<keyword evidence="3" id="KW-1185">Reference proteome</keyword>
<dbReference type="EMBL" id="LBMM01009348">
    <property type="protein sequence ID" value="KMQ88193.1"/>
    <property type="molecule type" value="Genomic_DNA"/>
</dbReference>
<evidence type="ECO:0000256" key="1">
    <source>
        <dbReference type="SAM" id="MobiDB-lite"/>
    </source>
</evidence>
<organism evidence="2 3">
    <name type="scientific">Lasius niger</name>
    <name type="common">Black garden ant</name>
    <dbReference type="NCBI Taxonomy" id="67767"/>
    <lineage>
        <taxon>Eukaryota</taxon>
        <taxon>Metazoa</taxon>
        <taxon>Ecdysozoa</taxon>
        <taxon>Arthropoda</taxon>
        <taxon>Hexapoda</taxon>
        <taxon>Insecta</taxon>
        <taxon>Pterygota</taxon>
        <taxon>Neoptera</taxon>
        <taxon>Endopterygota</taxon>
        <taxon>Hymenoptera</taxon>
        <taxon>Apocrita</taxon>
        <taxon>Aculeata</taxon>
        <taxon>Formicoidea</taxon>
        <taxon>Formicidae</taxon>
        <taxon>Formicinae</taxon>
        <taxon>Lasius</taxon>
        <taxon>Lasius</taxon>
    </lineage>
</organism>
<protein>
    <submittedName>
        <fullName evidence="2">Cytospin-a-like isoform x3 protein</fullName>
    </submittedName>
</protein>
<feature type="compositionally biased region" description="Low complexity" evidence="1">
    <location>
        <begin position="12"/>
        <end position="36"/>
    </location>
</feature>
<sequence length="133" mass="14519">MMKFKSLFRRGQPSQQSAQQQQQSAPLRQASSASSLEAKSDVPSTGNTWAGSLGSKEPARSKATTATSKGPAKASKMQELEREIETLRKDRARLEANLRDAVSDAHNLRELRAEVVSLKVSLPAGQHYLSNQV</sequence>
<dbReference type="OrthoDB" id="7635241at2759"/>
<feature type="region of interest" description="Disordered" evidence="1">
    <location>
        <begin position="1"/>
        <end position="80"/>
    </location>
</feature>